<reference evidence="2 3" key="1">
    <citation type="journal article" date="2016" name="Nat. Commun.">
        <title>Thousands of microbial genomes shed light on interconnected biogeochemical processes in an aquifer system.</title>
        <authorList>
            <person name="Anantharaman K."/>
            <person name="Brown C.T."/>
            <person name="Hug L.A."/>
            <person name="Sharon I."/>
            <person name="Castelle C.J."/>
            <person name="Probst A.J."/>
            <person name="Thomas B.C."/>
            <person name="Singh A."/>
            <person name="Wilkins M.J."/>
            <person name="Karaoz U."/>
            <person name="Brodie E.L."/>
            <person name="Williams K.H."/>
            <person name="Hubbard S.S."/>
            <person name="Banfield J.F."/>
        </authorList>
    </citation>
    <scope>NUCLEOTIDE SEQUENCE [LARGE SCALE GENOMIC DNA]</scope>
</reference>
<proteinExistence type="predicted"/>
<organism evidence="2 3">
    <name type="scientific">Candidatus Uhrbacteria bacterium RIFCSPLOWO2_02_FULL_48_18</name>
    <dbReference type="NCBI Taxonomy" id="1802408"/>
    <lineage>
        <taxon>Bacteria</taxon>
        <taxon>Candidatus Uhriibacteriota</taxon>
    </lineage>
</organism>
<evidence type="ECO:0000256" key="1">
    <source>
        <dbReference type="SAM" id="MobiDB-lite"/>
    </source>
</evidence>
<evidence type="ECO:0000313" key="3">
    <source>
        <dbReference type="Proteomes" id="UP000176593"/>
    </source>
</evidence>
<name>A0A1F7VAN7_9BACT</name>
<dbReference type="AlphaFoldDB" id="A0A1F7VAN7"/>
<feature type="compositionally biased region" description="Basic and acidic residues" evidence="1">
    <location>
        <begin position="43"/>
        <end position="68"/>
    </location>
</feature>
<protein>
    <submittedName>
        <fullName evidence="2">Uncharacterized protein</fullName>
    </submittedName>
</protein>
<comment type="caution">
    <text evidence="2">The sequence shown here is derived from an EMBL/GenBank/DDBJ whole genome shotgun (WGS) entry which is preliminary data.</text>
</comment>
<feature type="region of interest" description="Disordered" evidence="1">
    <location>
        <begin position="29"/>
        <end position="68"/>
    </location>
</feature>
<feature type="region of interest" description="Disordered" evidence="1">
    <location>
        <begin position="244"/>
        <end position="263"/>
    </location>
</feature>
<accession>A0A1F7VAN7</accession>
<sequence>MSYKHTLTKLGLAAAGLFGMERMVSNEEAPVAIVKPSEEISEEPTRDSSSLEKTPDEQVDEAHATPETDMARAAREIEDLPKQLDLPILKGLPEKPPEVAERPKINPYLKLDNAKAYVVDLFSKLHLKCTDRRRHSGLDEDIPSDIFGLTSENTGTEENPAFNVNIDTISDEEWASFLALVFHPENETVEMIPDPDVQAFIPPIVVAGDLMELQDKLKQYIERINLARAYALAGMTQEEIKRRLEAQEKKSEKTEEPAVLAKN</sequence>
<feature type="compositionally biased region" description="Basic and acidic residues" evidence="1">
    <location>
        <begin position="244"/>
        <end position="256"/>
    </location>
</feature>
<evidence type="ECO:0000313" key="2">
    <source>
        <dbReference type="EMBL" id="OGL87014.1"/>
    </source>
</evidence>
<dbReference type="EMBL" id="MGEQ01000003">
    <property type="protein sequence ID" value="OGL87014.1"/>
    <property type="molecule type" value="Genomic_DNA"/>
</dbReference>
<dbReference type="Proteomes" id="UP000176593">
    <property type="component" value="Unassembled WGS sequence"/>
</dbReference>
<gene>
    <name evidence="2" type="ORF">A3I41_03630</name>
</gene>